<keyword evidence="5" id="KW-0963">Cytoplasm</keyword>
<dbReference type="EMBL" id="JAYFUH010000263">
    <property type="protein sequence ID" value="MEA5669698.1"/>
    <property type="molecule type" value="Genomic_DNA"/>
</dbReference>
<keyword evidence="8" id="KW-0378">Hydrolase</keyword>
<gene>
    <name evidence="5 8" type="primary">hslU</name>
    <name evidence="8" type="ORF">VA603_19380</name>
</gene>
<dbReference type="Gene3D" id="3.40.50.300">
    <property type="entry name" value="P-loop containing nucleotide triphosphate hydrolases"/>
    <property type="match status" value="2"/>
</dbReference>
<feature type="domain" description="Clp ATPase C-terminal" evidence="7">
    <location>
        <begin position="349"/>
        <end position="448"/>
    </location>
</feature>
<evidence type="ECO:0000256" key="1">
    <source>
        <dbReference type="ARBA" id="ARBA00009771"/>
    </source>
</evidence>
<dbReference type="PANTHER" id="PTHR48102:SF3">
    <property type="entry name" value="ATP-DEPENDENT PROTEASE ATPASE SUBUNIT HSLU"/>
    <property type="match status" value="1"/>
</dbReference>
<dbReference type="InterPro" id="IPR027417">
    <property type="entry name" value="P-loop_NTPase"/>
</dbReference>
<dbReference type="Pfam" id="PF10431">
    <property type="entry name" value="ClpB_D2-small"/>
    <property type="match status" value="1"/>
</dbReference>
<feature type="binding site" evidence="5">
    <location>
        <begin position="68"/>
        <end position="73"/>
    </location>
    <ligand>
        <name>ATP</name>
        <dbReference type="ChEBI" id="CHEBI:30616"/>
    </ligand>
</feature>
<dbReference type="Gene3D" id="1.10.8.60">
    <property type="match status" value="1"/>
</dbReference>
<dbReference type="InterPro" id="IPR004491">
    <property type="entry name" value="HslU"/>
</dbReference>
<comment type="caution">
    <text evidence="8">The sequence shown here is derived from an EMBL/GenBank/DDBJ whole genome shotgun (WGS) entry which is preliminary data.</text>
</comment>
<keyword evidence="2 5" id="KW-0547">Nucleotide-binding</keyword>
<dbReference type="InterPro" id="IPR050052">
    <property type="entry name" value="ATP-dep_Clp_protease_ClpX"/>
</dbReference>
<feature type="binding site" evidence="5">
    <location>
        <position position="269"/>
    </location>
    <ligand>
        <name>ATP</name>
        <dbReference type="ChEBI" id="CHEBI:30616"/>
    </ligand>
</feature>
<comment type="subcellular location">
    <subcellularLocation>
        <location evidence="5">Cytoplasm</location>
    </subcellularLocation>
</comment>
<evidence type="ECO:0000313" key="9">
    <source>
        <dbReference type="Proteomes" id="UP001301653"/>
    </source>
</evidence>
<evidence type="ECO:0000256" key="2">
    <source>
        <dbReference type="ARBA" id="ARBA00022741"/>
    </source>
</evidence>
<dbReference type="NCBIfam" id="TIGR00390">
    <property type="entry name" value="hslU"/>
    <property type="match status" value="1"/>
</dbReference>
<dbReference type="PANTHER" id="PTHR48102">
    <property type="entry name" value="ATP-DEPENDENT CLP PROTEASE ATP-BINDING SUBUNIT CLPX-LIKE, MITOCHONDRIAL-RELATED"/>
    <property type="match status" value="1"/>
</dbReference>
<dbReference type="SMART" id="SM00382">
    <property type="entry name" value="AAA"/>
    <property type="match status" value="1"/>
</dbReference>
<dbReference type="Pfam" id="PF00004">
    <property type="entry name" value="AAA"/>
    <property type="match status" value="1"/>
</dbReference>
<protein>
    <recommendedName>
        <fullName evidence="5">ATP-dependent protease ATPase subunit HslU</fullName>
    </recommendedName>
    <alternativeName>
        <fullName evidence="5">Unfoldase HslU</fullName>
    </alternativeName>
</protein>
<feature type="domain" description="AAA+ ATPase" evidence="6">
    <location>
        <begin position="57"/>
        <end position="346"/>
    </location>
</feature>
<sequence length="457" mass="50867">MNHKIEVSSATMTPREIVQELDRHIVGQHDAKRAVAIALRNRWRRMQLPADLRNEVMPKNILMIGPTGVGKTEIARRLATLANAPFVKVEATRFTEVGYVGKDVEQIIRDLADTAVKLYREQAKVRVRTQAEERAEDRILDALLPRRSVGIGFDAEAARNEPSAADNETRIKFRRMLRAGELDEREIELEVAANVSMDIMTPPGMEEMGQQLKSMFANLGGSKSNKRTLTIKAARPLLVEEEAGKLVNEDDIRTAAIEACEQHGIVFIDEIDKVAKRGDNVGGGDVSREGVQRDLLPLVEGSNVSTKYGTVKTDHILFIASGAFHLAKPSDLIPELQGRFPIRVELGALSKQDFVRILTEPKAALTKQYEALLATEGVTVNFTPDAVDRLAEIAFQVNERQENIGARRLHTVLERLLDSLSYEAPDRDGEAIAIDSDYVNKHLGELVQDPDLSRYIL</sequence>
<dbReference type="Pfam" id="PF07724">
    <property type="entry name" value="AAA_2"/>
    <property type="match status" value="1"/>
</dbReference>
<feature type="binding site" evidence="5">
    <location>
        <position position="26"/>
    </location>
    <ligand>
        <name>ATP</name>
        <dbReference type="ChEBI" id="CHEBI:30616"/>
    </ligand>
</feature>
<reference evidence="8 9" key="1">
    <citation type="submission" date="2023-12" db="EMBL/GenBank/DDBJ databases">
        <title>Stenotrophomonas guangdongensis sp. nov., isolated from wilted pepper plants (Capsicum annuum).</title>
        <authorList>
            <person name="Qiu M."/>
            <person name="Li Y."/>
            <person name="Liu Q."/>
            <person name="Zhang X."/>
            <person name="Huang Y."/>
            <person name="Guo R."/>
            <person name="Hu M."/>
            <person name="Zhou J."/>
            <person name="Zhou X."/>
        </authorList>
    </citation>
    <scope>NUCLEOTIDE SEQUENCE [LARGE SCALE GENOMIC DNA]</scope>
    <source>
        <strain evidence="8 9">MH1</strain>
    </source>
</reference>
<dbReference type="CDD" id="cd19498">
    <property type="entry name" value="RecA-like_HslU"/>
    <property type="match status" value="1"/>
</dbReference>
<keyword evidence="3 5" id="KW-0067">ATP-binding</keyword>
<dbReference type="GO" id="GO:0008233">
    <property type="term" value="F:peptidase activity"/>
    <property type="evidence" value="ECO:0007669"/>
    <property type="project" value="UniProtKB-KW"/>
</dbReference>
<dbReference type="SUPFAM" id="SSF52540">
    <property type="entry name" value="P-loop containing nucleoside triphosphate hydrolases"/>
    <property type="match status" value="1"/>
</dbReference>
<evidence type="ECO:0000256" key="5">
    <source>
        <dbReference type="HAMAP-Rule" id="MF_00249"/>
    </source>
</evidence>
<dbReference type="SMART" id="SM01086">
    <property type="entry name" value="ClpB_D2-small"/>
    <property type="match status" value="1"/>
</dbReference>
<keyword evidence="8" id="KW-0645">Protease</keyword>
<comment type="subunit">
    <text evidence="5">A double ring-shaped homohexamer of HslV is capped on each side by a ring-shaped HslU homohexamer. The assembly of the HslU/HslV complex is dependent on binding of ATP.</text>
</comment>
<dbReference type="InterPro" id="IPR019489">
    <property type="entry name" value="Clp_ATPase_C"/>
</dbReference>
<keyword evidence="4 5" id="KW-0143">Chaperone</keyword>
<evidence type="ECO:0000256" key="3">
    <source>
        <dbReference type="ARBA" id="ARBA00022840"/>
    </source>
</evidence>
<comment type="similarity">
    <text evidence="1 5">Belongs to the ClpX chaperone family. HslU subfamily.</text>
</comment>
<evidence type="ECO:0000259" key="6">
    <source>
        <dbReference type="SMART" id="SM00382"/>
    </source>
</evidence>
<comment type="function">
    <text evidence="5">ATPase subunit of a proteasome-like degradation complex; this subunit has chaperone activity. The binding of ATP and its subsequent hydrolysis by HslU are essential for unfolding of protein substrates subsequently hydrolyzed by HslV. HslU recognizes the N-terminal part of its protein substrates and unfolds these before they are guided to HslV for hydrolysis.</text>
</comment>
<name>A0ABU5VAC0_9GAMM</name>
<dbReference type="RefSeq" id="WP_132865069.1">
    <property type="nucleotide sequence ID" value="NZ_JAYFUH010000263.1"/>
</dbReference>
<proteinExistence type="inferred from homology"/>
<feature type="binding site" evidence="5">
    <location>
        <position position="335"/>
    </location>
    <ligand>
        <name>ATP</name>
        <dbReference type="ChEBI" id="CHEBI:30616"/>
    </ligand>
</feature>
<accession>A0ABU5VAC0</accession>
<dbReference type="HAMAP" id="MF_00249">
    <property type="entry name" value="HslU"/>
    <property type="match status" value="1"/>
</dbReference>
<dbReference type="InterPro" id="IPR003959">
    <property type="entry name" value="ATPase_AAA_core"/>
</dbReference>
<dbReference type="InterPro" id="IPR003593">
    <property type="entry name" value="AAA+_ATPase"/>
</dbReference>
<evidence type="ECO:0000256" key="4">
    <source>
        <dbReference type="ARBA" id="ARBA00023186"/>
    </source>
</evidence>
<feature type="binding site" evidence="5">
    <location>
        <position position="407"/>
    </location>
    <ligand>
        <name>ATP</name>
        <dbReference type="ChEBI" id="CHEBI:30616"/>
    </ligand>
</feature>
<organism evidence="8 9">
    <name type="scientific">Stenotrophomonas capsici</name>
    <dbReference type="NCBI Taxonomy" id="3110230"/>
    <lineage>
        <taxon>Bacteria</taxon>
        <taxon>Pseudomonadati</taxon>
        <taxon>Pseudomonadota</taxon>
        <taxon>Gammaproteobacteria</taxon>
        <taxon>Lysobacterales</taxon>
        <taxon>Lysobacteraceae</taxon>
        <taxon>Stenotrophomonas</taxon>
    </lineage>
</organism>
<evidence type="ECO:0000259" key="7">
    <source>
        <dbReference type="SMART" id="SM01086"/>
    </source>
</evidence>
<keyword evidence="9" id="KW-1185">Reference proteome</keyword>
<dbReference type="GO" id="GO:0006508">
    <property type="term" value="P:proteolysis"/>
    <property type="evidence" value="ECO:0007669"/>
    <property type="project" value="UniProtKB-KW"/>
</dbReference>
<evidence type="ECO:0000313" key="8">
    <source>
        <dbReference type="EMBL" id="MEA5669698.1"/>
    </source>
</evidence>
<dbReference type="NCBIfam" id="NF003544">
    <property type="entry name" value="PRK05201.1"/>
    <property type="match status" value="1"/>
</dbReference>
<dbReference type="Proteomes" id="UP001301653">
    <property type="component" value="Unassembled WGS sequence"/>
</dbReference>